<dbReference type="PANTHER" id="PTHR21090">
    <property type="entry name" value="AROM/DEHYDROQUINATE SYNTHASE"/>
    <property type="match status" value="1"/>
</dbReference>
<evidence type="ECO:0000313" key="4">
    <source>
        <dbReference type="Proteomes" id="UP000345637"/>
    </source>
</evidence>
<dbReference type="InterPro" id="IPR013792">
    <property type="entry name" value="RNA3'P_cycl/enolpyr_Trfase_a/b"/>
</dbReference>
<sequence length="140" mass="14798">MESLTLQPIARVDGTVNLPGSKSVSNRALLLAALARGTTVLTNLLDSDDVRHMLNALSALGVHYVLSSDRTRCESDRNGGPLQAGSALELFLGNAGTAMRPLAAALCLGSNDIVLTGEPRMKERPIGHLVDALRQGRRAD</sequence>
<dbReference type="Gene3D" id="3.65.10.10">
    <property type="entry name" value="Enolpyruvate transferase domain"/>
    <property type="match status" value="1"/>
</dbReference>
<dbReference type="EMBL" id="CAADJE010000026">
    <property type="protein sequence ID" value="VFS81987.1"/>
    <property type="molecule type" value="Genomic_DNA"/>
</dbReference>
<name>A0A485C764_RAOPL</name>
<dbReference type="GO" id="GO:0009423">
    <property type="term" value="P:chorismate biosynthetic process"/>
    <property type="evidence" value="ECO:0007669"/>
    <property type="project" value="TreeGrafter"/>
</dbReference>
<dbReference type="GO" id="GO:0003866">
    <property type="term" value="F:3-phosphoshikimate 1-carboxyvinyltransferase activity"/>
    <property type="evidence" value="ECO:0007669"/>
    <property type="project" value="UniProtKB-EC"/>
</dbReference>
<dbReference type="AlphaFoldDB" id="A0A485C764"/>
<dbReference type="Proteomes" id="UP000345637">
    <property type="component" value="Unassembled WGS sequence"/>
</dbReference>
<dbReference type="PANTHER" id="PTHR21090:SF5">
    <property type="entry name" value="PENTAFUNCTIONAL AROM POLYPEPTIDE"/>
    <property type="match status" value="1"/>
</dbReference>
<dbReference type="SUPFAM" id="SSF55205">
    <property type="entry name" value="EPT/RTPC-like"/>
    <property type="match status" value="1"/>
</dbReference>
<dbReference type="InterPro" id="IPR001986">
    <property type="entry name" value="Enolpyruvate_Tfrase_dom"/>
</dbReference>
<dbReference type="InterPro" id="IPR023193">
    <property type="entry name" value="EPSP_synthase_CS"/>
</dbReference>
<protein>
    <submittedName>
        <fullName evidence="3">3-phosphoshikimate 1-carboxyvinyltransferase</fullName>
        <ecNumber evidence="3">2.5.1.19</ecNumber>
    </submittedName>
</protein>
<organism evidence="3 4">
    <name type="scientific">Raoultella planticola</name>
    <name type="common">Klebsiella planticola</name>
    <dbReference type="NCBI Taxonomy" id="575"/>
    <lineage>
        <taxon>Bacteria</taxon>
        <taxon>Pseudomonadati</taxon>
        <taxon>Pseudomonadota</taxon>
        <taxon>Gammaproteobacteria</taxon>
        <taxon>Enterobacterales</taxon>
        <taxon>Enterobacteriaceae</taxon>
        <taxon>Klebsiella/Raoultella group</taxon>
        <taxon>Raoultella</taxon>
    </lineage>
</organism>
<dbReference type="EC" id="2.5.1.19" evidence="3"/>
<evidence type="ECO:0000259" key="2">
    <source>
        <dbReference type="Pfam" id="PF00275"/>
    </source>
</evidence>
<dbReference type="PROSITE" id="PS00104">
    <property type="entry name" value="EPSP_SYNTHASE_1"/>
    <property type="match status" value="1"/>
</dbReference>
<keyword evidence="1 3" id="KW-0808">Transferase</keyword>
<dbReference type="InterPro" id="IPR036968">
    <property type="entry name" value="Enolpyruvate_Tfrase_sf"/>
</dbReference>
<accession>A0A485C764</accession>
<evidence type="ECO:0000313" key="3">
    <source>
        <dbReference type="EMBL" id="VFS81987.1"/>
    </source>
</evidence>
<feature type="domain" description="Enolpyruvate transferase" evidence="2">
    <location>
        <begin position="7"/>
        <end position="135"/>
    </location>
</feature>
<dbReference type="Pfam" id="PF00275">
    <property type="entry name" value="EPSP_synthase"/>
    <property type="match status" value="1"/>
</dbReference>
<proteinExistence type="predicted"/>
<evidence type="ECO:0000256" key="1">
    <source>
        <dbReference type="ARBA" id="ARBA00022679"/>
    </source>
</evidence>
<gene>
    <name evidence="3" type="primary">aroA_3</name>
    <name evidence="3" type="ORF">NCTC12998_05554</name>
</gene>
<reference evidence="3 4" key="1">
    <citation type="submission" date="2019-03" db="EMBL/GenBank/DDBJ databases">
        <authorList>
            <consortium name="Pathogen Informatics"/>
        </authorList>
    </citation>
    <scope>NUCLEOTIDE SEQUENCE [LARGE SCALE GENOMIC DNA]</scope>
    <source>
        <strain evidence="3 4">NCTC12998</strain>
    </source>
</reference>